<evidence type="ECO:0000256" key="5">
    <source>
        <dbReference type="ARBA" id="ARBA00022553"/>
    </source>
</evidence>
<dbReference type="Pfam" id="PF00512">
    <property type="entry name" value="HisKA"/>
    <property type="match status" value="1"/>
</dbReference>
<keyword evidence="18" id="KW-1185">Reference proteome</keyword>
<dbReference type="CDD" id="cd00082">
    <property type="entry name" value="HisKA"/>
    <property type="match status" value="1"/>
</dbReference>
<evidence type="ECO:0000259" key="16">
    <source>
        <dbReference type="PROSITE" id="PS50885"/>
    </source>
</evidence>
<evidence type="ECO:0000256" key="4">
    <source>
        <dbReference type="ARBA" id="ARBA00022475"/>
    </source>
</evidence>
<dbReference type="SMART" id="SM00387">
    <property type="entry name" value="HATPase_c"/>
    <property type="match status" value="1"/>
</dbReference>
<proteinExistence type="predicted"/>
<evidence type="ECO:0000256" key="3">
    <source>
        <dbReference type="ARBA" id="ARBA00012438"/>
    </source>
</evidence>
<evidence type="ECO:0000256" key="1">
    <source>
        <dbReference type="ARBA" id="ARBA00000085"/>
    </source>
</evidence>
<evidence type="ECO:0000256" key="8">
    <source>
        <dbReference type="ARBA" id="ARBA00022741"/>
    </source>
</evidence>
<evidence type="ECO:0000256" key="14">
    <source>
        <dbReference type="SAM" id="Phobius"/>
    </source>
</evidence>
<dbReference type="InterPro" id="IPR036890">
    <property type="entry name" value="HATPase_C_sf"/>
</dbReference>
<gene>
    <name evidence="17" type="ORF">FYJ75_02525</name>
</gene>
<dbReference type="EMBL" id="VUNI01000002">
    <property type="protein sequence ID" value="MST73911.1"/>
    <property type="molecule type" value="Genomic_DNA"/>
</dbReference>
<dbReference type="PROSITE" id="PS50109">
    <property type="entry name" value="HIS_KIN"/>
    <property type="match status" value="1"/>
</dbReference>
<dbReference type="PROSITE" id="PS50885">
    <property type="entry name" value="HAMP"/>
    <property type="match status" value="1"/>
</dbReference>
<evidence type="ECO:0000256" key="7">
    <source>
        <dbReference type="ARBA" id="ARBA00022692"/>
    </source>
</evidence>
<dbReference type="Pfam" id="PF02518">
    <property type="entry name" value="HATPase_c"/>
    <property type="match status" value="1"/>
</dbReference>
<comment type="caution">
    <text evidence="17">The sequence shown here is derived from an EMBL/GenBank/DDBJ whole genome shotgun (WGS) entry which is preliminary data.</text>
</comment>
<dbReference type="InterPro" id="IPR004358">
    <property type="entry name" value="Sig_transdc_His_kin-like_C"/>
</dbReference>
<dbReference type="SUPFAM" id="SSF47384">
    <property type="entry name" value="Homodimeric domain of signal transducing histidine kinase"/>
    <property type="match status" value="1"/>
</dbReference>
<reference evidence="17 18" key="1">
    <citation type="submission" date="2019-08" db="EMBL/GenBank/DDBJ databases">
        <title>In-depth cultivation of the pig gut microbiome towards novel bacterial diversity and tailored functional studies.</title>
        <authorList>
            <person name="Wylensek D."/>
            <person name="Hitch T.C.A."/>
            <person name="Clavel T."/>
        </authorList>
    </citation>
    <scope>NUCLEOTIDE SEQUENCE [LARGE SCALE GENOMIC DNA]</scope>
    <source>
        <strain evidence="17 18">MUC/MUC-530-WT-4D</strain>
    </source>
</reference>
<dbReference type="SUPFAM" id="SSF158472">
    <property type="entry name" value="HAMP domain-like"/>
    <property type="match status" value="1"/>
</dbReference>
<dbReference type="InterPro" id="IPR036097">
    <property type="entry name" value="HisK_dim/P_sf"/>
</dbReference>
<dbReference type="Gene3D" id="1.10.287.130">
    <property type="match status" value="1"/>
</dbReference>
<evidence type="ECO:0000256" key="11">
    <source>
        <dbReference type="ARBA" id="ARBA00022989"/>
    </source>
</evidence>
<keyword evidence="8" id="KW-0547">Nucleotide-binding</keyword>
<feature type="transmembrane region" description="Helical" evidence="14">
    <location>
        <begin position="178"/>
        <end position="202"/>
    </location>
</feature>
<protein>
    <recommendedName>
        <fullName evidence="3">histidine kinase</fullName>
        <ecNumber evidence="3">2.7.13.3</ecNumber>
    </recommendedName>
</protein>
<dbReference type="SUPFAM" id="SSF55874">
    <property type="entry name" value="ATPase domain of HSP90 chaperone/DNA topoisomerase II/histidine kinase"/>
    <property type="match status" value="1"/>
</dbReference>
<keyword evidence="13 14" id="KW-0472">Membrane</keyword>
<comment type="subcellular location">
    <subcellularLocation>
        <location evidence="2">Cell membrane</location>
        <topology evidence="2">Multi-pass membrane protein</topology>
    </subcellularLocation>
</comment>
<dbReference type="CDD" id="cd00075">
    <property type="entry name" value="HATPase"/>
    <property type="match status" value="1"/>
</dbReference>
<dbReference type="GO" id="GO:0005524">
    <property type="term" value="F:ATP binding"/>
    <property type="evidence" value="ECO:0007669"/>
    <property type="project" value="UniProtKB-KW"/>
</dbReference>
<dbReference type="CDD" id="cd06225">
    <property type="entry name" value="HAMP"/>
    <property type="match status" value="1"/>
</dbReference>
<dbReference type="InterPro" id="IPR050398">
    <property type="entry name" value="HssS/ArlS-like"/>
</dbReference>
<dbReference type="Gene3D" id="3.30.565.10">
    <property type="entry name" value="Histidine kinase-like ATPase, C-terminal domain"/>
    <property type="match status" value="1"/>
</dbReference>
<dbReference type="InterPro" id="IPR003661">
    <property type="entry name" value="HisK_dim/P_dom"/>
</dbReference>
<keyword evidence="12" id="KW-0902">Two-component regulatory system</keyword>
<dbReference type="SMART" id="SM00304">
    <property type="entry name" value="HAMP"/>
    <property type="match status" value="1"/>
</dbReference>
<evidence type="ECO:0000259" key="15">
    <source>
        <dbReference type="PROSITE" id="PS50109"/>
    </source>
</evidence>
<keyword evidence="10" id="KW-0067">ATP-binding</keyword>
<dbReference type="InterPro" id="IPR003660">
    <property type="entry name" value="HAMP_dom"/>
</dbReference>
<evidence type="ECO:0000313" key="18">
    <source>
        <dbReference type="Proteomes" id="UP000474024"/>
    </source>
</evidence>
<evidence type="ECO:0000256" key="6">
    <source>
        <dbReference type="ARBA" id="ARBA00022679"/>
    </source>
</evidence>
<dbReference type="PANTHER" id="PTHR45528">
    <property type="entry name" value="SENSOR HISTIDINE KINASE CPXA"/>
    <property type="match status" value="1"/>
</dbReference>
<evidence type="ECO:0000313" key="17">
    <source>
        <dbReference type="EMBL" id="MST73911.1"/>
    </source>
</evidence>
<keyword evidence="5" id="KW-0597">Phosphoprotein</keyword>
<evidence type="ECO:0000256" key="2">
    <source>
        <dbReference type="ARBA" id="ARBA00004651"/>
    </source>
</evidence>
<evidence type="ECO:0000256" key="9">
    <source>
        <dbReference type="ARBA" id="ARBA00022777"/>
    </source>
</evidence>
<comment type="catalytic activity">
    <reaction evidence="1">
        <text>ATP + protein L-histidine = ADP + protein N-phospho-L-histidine.</text>
        <dbReference type="EC" id="2.7.13.3"/>
    </reaction>
</comment>
<dbReference type="AlphaFoldDB" id="A0A6L5YQD5"/>
<dbReference type="GO" id="GO:0005886">
    <property type="term" value="C:plasma membrane"/>
    <property type="evidence" value="ECO:0007669"/>
    <property type="project" value="UniProtKB-SubCell"/>
</dbReference>
<dbReference type="SMART" id="SM00388">
    <property type="entry name" value="HisKA"/>
    <property type="match status" value="1"/>
</dbReference>
<evidence type="ECO:0000256" key="13">
    <source>
        <dbReference type="ARBA" id="ARBA00023136"/>
    </source>
</evidence>
<dbReference type="InterPro" id="IPR003594">
    <property type="entry name" value="HATPase_dom"/>
</dbReference>
<feature type="domain" description="HAMP" evidence="16">
    <location>
        <begin position="203"/>
        <end position="255"/>
    </location>
</feature>
<accession>A0A6L5YQD5</accession>
<evidence type="ECO:0000256" key="12">
    <source>
        <dbReference type="ARBA" id="ARBA00023012"/>
    </source>
</evidence>
<dbReference type="InterPro" id="IPR005467">
    <property type="entry name" value="His_kinase_dom"/>
</dbReference>
<organism evidence="17 18">
    <name type="scientific">Roseburia porci</name>
    <dbReference type="NCBI Taxonomy" id="2605790"/>
    <lineage>
        <taxon>Bacteria</taxon>
        <taxon>Bacillati</taxon>
        <taxon>Bacillota</taxon>
        <taxon>Clostridia</taxon>
        <taxon>Lachnospirales</taxon>
        <taxon>Lachnospiraceae</taxon>
        <taxon>Roseburia</taxon>
    </lineage>
</organism>
<sequence length="500" mass="56538">MKVKTKLMISFCIIIFVPIFLMLLVVYGFWNFQVKAIEQNYGLKGSTSYSLTNSVQLLNRYTAADYEKMQTTSKNDPDSFEEAAYQNDLNAQLDQKCSYLIVRKGNKIIYNGGRDNQDVLDFLPDYGTTEADSQTGTYIDADDEILVKQVDFQFTDDNNGSAFIITSTKSVVPEVKQLLVDAMISILLILVLTACMLTVWVYRSMITPIRKLQVAAENIRDGNLDFTIDATADDEIGELCVTFEKMRQRLKDNAEEKLNNEKESRALVSNIAHDLKTPITAVKGYSEGIIDGVANTPEKVDKYVRTIYNKANEMDTLINELTLYSKIDTNRIPYNFAKINVAEYFNDCVEEIGLDLEAKGIGLAYYNYADSDVEIIADPEQLRRVVNNIIGNSVKYMNKTKGFINIRIKDVGDFIQVEIEDNGRGIAQKDLPYIFDRFYRADASRNSATGGSGIGLSIVKKIIEDHGGKIWATSKEDTGTIMYFVIRKYQEVPNEQNIDR</sequence>
<name>A0A6L5YQD5_9FIRM</name>
<evidence type="ECO:0000256" key="10">
    <source>
        <dbReference type="ARBA" id="ARBA00022840"/>
    </source>
</evidence>
<dbReference type="RefSeq" id="WP_154428500.1">
    <property type="nucleotide sequence ID" value="NZ_VUNI01000002.1"/>
</dbReference>
<dbReference type="Pfam" id="PF00672">
    <property type="entry name" value="HAMP"/>
    <property type="match status" value="1"/>
</dbReference>
<dbReference type="PRINTS" id="PR00344">
    <property type="entry name" value="BCTRLSENSOR"/>
</dbReference>
<keyword evidence="9 17" id="KW-0418">Kinase</keyword>
<dbReference type="PANTHER" id="PTHR45528:SF1">
    <property type="entry name" value="SENSOR HISTIDINE KINASE CPXA"/>
    <property type="match status" value="1"/>
</dbReference>
<keyword evidence="4" id="KW-1003">Cell membrane</keyword>
<feature type="transmembrane region" description="Helical" evidence="14">
    <location>
        <begin position="7"/>
        <end position="30"/>
    </location>
</feature>
<dbReference type="FunFam" id="3.30.565.10:FF:000006">
    <property type="entry name" value="Sensor histidine kinase WalK"/>
    <property type="match status" value="1"/>
</dbReference>
<keyword evidence="7 14" id="KW-0812">Transmembrane</keyword>
<feature type="domain" description="Histidine kinase" evidence="15">
    <location>
        <begin position="270"/>
        <end position="490"/>
    </location>
</feature>
<dbReference type="GO" id="GO:0000155">
    <property type="term" value="F:phosphorelay sensor kinase activity"/>
    <property type="evidence" value="ECO:0007669"/>
    <property type="project" value="InterPro"/>
</dbReference>
<dbReference type="Proteomes" id="UP000474024">
    <property type="component" value="Unassembled WGS sequence"/>
</dbReference>
<dbReference type="Gene3D" id="6.10.340.10">
    <property type="match status" value="1"/>
</dbReference>
<keyword evidence="11 14" id="KW-1133">Transmembrane helix</keyword>
<dbReference type="EC" id="2.7.13.3" evidence="3"/>
<keyword evidence="6" id="KW-0808">Transferase</keyword>